<accession>A0A0B7IGN1</accession>
<organism evidence="1 2">
    <name type="scientific">Capnocytophaga canis</name>
    <dbReference type="NCBI Taxonomy" id="1848903"/>
    <lineage>
        <taxon>Bacteria</taxon>
        <taxon>Pseudomonadati</taxon>
        <taxon>Bacteroidota</taxon>
        <taxon>Flavobacteriia</taxon>
        <taxon>Flavobacteriales</taxon>
        <taxon>Flavobacteriaceae</taxon>
        <taxon>Capnocytophaga</taxon>
    </lineage>
</organism>
<name>A0A0B7IGN1_9FLAO</name>
<evidence type="ECO:0000313" key="2">
    <source>
        <dbReference type="Proteomes" id="UP000038200"/>
    </source>
</evidence>
<dbReference type="EMBL" id="CDOL01000036">
    <property type="protein sequence ID" value="CEN51005.1"/>
    <property type="molecule type" value="Genomic_DNA"/>
</dbReference>
<evidence type="ECO:0000313" key="1">
    <source>
        <dbReference type="EMBL" id="CEN51005.1"/>
    </source>
</evidence>
<evidence type="ECO:0008006" key="3">
    <source>
        <dbReference type="Google" id="ProtNLM"/>
    </source>
</evidence>
<reference evidence="1 2" key="1">
    <citation type="submission" date="2015-01" db="EMBL/GenBank/DDBJ databases">
        <authorList>
            <person name="Xiang T."/>
            <person name="Song Y."/>
            <person name="Huang L."/>
            <person name="Wang B."/>
            <person name="Wu P."/>
        </authorList>
    </citation>
    <scope>NUCLEOTIDE SEQUENCE [LARGE SCALE GENOMIC DNA]</scope>
    <source>
        <strain evidence="1 2">CcD93</strain>
    </source>
</reference>
<dbReference type="RefSeq" id="WP_156127576.1">
    <property type="nucleotide sequence ID" value="NZ_CDOL01000036.1"/>
</dbReference>
<dbReference type="AlphaFoldDB" id="A0A0B7IGN1"/>
<sequence length="145" mass="16982">MRKFFMLTLIVVSMLTISCGKNSDDSQTENVRLVGTWKCVKIERVKDGKRIDPRDVKDDGCTKYVFTDKVCTYFFINDEEGGKCMSIEILYRIENGRIYNRHYFEGEYQGENDFGFKFIDNDTFEFFEDTSDGKNGSISTYKRVK</sequence>
<proteinExistence type="predicted"/>
<dbReference type="PROSITE" id="PS51257">
    <property type="entry name" value="PROKAR_LIPOPROTEIN"/>
    <property type="match status" value="1"/>
</dbReference>
<dbReference type="Proteomes" id="UP000038200">
    <property type="component" value="Unassembled WGS sequence"/>
</dbReference>
<protein>
    <recommendedName>
        <fullName evidence="3">Lipocalin-like domain-containing protein</fullName>
    </recommendedName>
</protein>
<gene>
    <name evidence="1" type="ORF">CCAND93_1300002</name>
</gene>